<reference evidence="19" key="1">
    <citation type="submission" date="2017-05" db="EMBL/GenBank/DDBJ databases">
        <authorList>
            <person name="Kirkegaard R."/>
            <person name="Mcilroy J S."/>
        </authorList>
    </citation>
    <scope>NUCLEOTIDE SEQUENCE [LARGE SCALE GENOMIC DNA]</scope>
</reference>
<keyword evidence="9 16" id="KW-0521">NADP</keyword>
<proteinExistence type="inferred from homology"/>
<evidence type="ECO:0000256" key="13">
    <source>
        <dbReference type="ARBA" id="ARBA00023306"/>
    </source>
</evidence>
<evidence type="ECO:0000256" key="16">
    <source>
        <dbReference type="HAMAP-Rule" id="MF_00037"/>
    </source>
</evidence>
<evidence type="ECO:0000256" key="12">
    <source>
        <dbReference type="ARBA" id="ARBA00023002"/>
    </source>
</evidence>
<sequence>MKPHQLDELRAAFGARLHENISMANYTTARVGGSAVALIPTHTQEELSECAQMLWNLSMPFIILGSGSNILVSDKGLDVIVVHNRAHNVRIKTNSDSPYIEAESGAILGTVARQSALRGISGMEWSAPIPGTVGGAVYGNAGAYGNSIQSCLKMAKILHKTEGVSDWPVEKLNYQYRSSVFKREKIPAVILSATFNAVQTSREEAWEKIDAYQVHRKETQPPGASMGSTFKNPPGESAGRLIEAAGLKGHRIGRAIISPIHANFIVNLEGATAQEIYQLMKLAQETVADKFGVVLEPEIEFLGDFS</sequence>
<dbReference type="GO" id="GO:0009252">
    <property type="term" value="P:peptidoglycan biosynthetic process"/>
    <property type="evidence" value="ECO:0007669"/>
    <property type="project" value="UniProtKB-UniRule"/>
</dbReference>
<dbReference type="PANTHER" id="PTHR21071">
    <property type="entry name" value="UDP-N-ACETYLENOLPYRUVOYLGLUCOSAMINE REDUCTASE"/>
    <property type="match status" value="1"/>
</dbReference>
<dbReference type="RefSeq" id="WP_087862630.1">
    <property type="nucleotide sequence ID" value="NZ_LT859958.1"/>
</dbReference>
<evidence type="ECO:0000256" key="7">
    <source>
        <dbReference type="ARBA" id="ARBA00022630"/>
    </source>
</evidence>
<dbReference type="KEGG" id="abat:CFX1CAM_1754"/>
<dbReference type="EMBL" id="LT859958">
    <property type="protein sequence ID" value="SMX54819.1"/>
    <property type="molecule type" value="Genomic_DNA"/>
</dbReference>
<evidence type="ECO:0000313" key="19">
    <source>
        <dbReference type="Proteomes" id="UP000195514"/>
    </source>
</evidence>
<dbReference type="Gene3D" id="3.30.465.10">
    <property type="match status" value="1"/>
</dbReference>
<comment type="subcellular location">
    <subcellularLocation>
        <location evidence="3 16">Cytoplasm</location>
    </subcellularLocation>
</comment>
<evidence type="ECO:0000256" key="9">
    <source>
        <dbReference type="ARBA" id="ARBA00022857"/>
    </source>
</evidence>
<comment type="catalytic activity">
    <reaction evidence="15 16">
        <text>UDP-N-acetyl-alpha-D-muramate + NADP(+) = UDP-N-acetyl-3-O-(1-carboxyvinyl)-alpha-D-glucosamine + NADPH + H(+)</text>
        <dbReference type="Rhea" id="RHEA:12248"/>
        <dbReference type="ChEBI" id="CHEBI:15378"/>
        <dbReference type="ChEBI" id="CHEBI:57783"/>
        <dbReference type="ChEBI" id="CHEBI:58349"/>
        <dbReference type="ChEBI" id="CHEBI:68483"/>
        <dbReference type="ChEBI" id="CHEBI:70757"/>
        <dbReference type="EC" id="1.3.1.98"/>
    </reaction>
</comment>
<evidence type="ECO:0000259" key="17">
    <source>
        <dbReference type="PROSITE" id="PS51387"/>
    </source>
</evidence>
<dbReference type="GO" id="GO:0008762">
    <property type="term" value="F:UDP-N-acetylmuramate dehydrogenase activity"/>
    <property type="evidence" value="ECO:0007669"/>
    <property type="project" value="UniProtKB-UniRule"/>
</dbReference>
<dbReference type="InterPro" id="IPR003170">
    <property type="entry name" value="MurB"/>
</dbReference>
<evidence type="ECO:0000256" key="11">
    <source>
        <dbReference type="ARBA" id="ARBA00022984"/>
    </source>
</evidence>
<dbReference type="GO" id="GO:0071555">
    <property type="term" value="P:cell wall organization"/>
    <property type="evidence" value="ECO:0007669"/>
    <property type="project" value="UniProtKB-KW"/>
</dbReference>
<gene>
    <name evidence="16 18" type="primary">murB</name>
    <name evidence="18" type="ORF">CFX1CAM_1754</name>
</gene>
<evidence type="ECO:0000256" key="6">
    <source>
        <dbReference type="ARBA" id="ARBA00022618"/>
    </source>
</evidence>
<dbReference type="GO" id="GO:0005829">
    <property type="term" value="C:cytosol"/>
    <property type="evidence" value="ECO:0007669"/>
    <property type="project" value="TreeGrafter"/>
</dbReference>
<dbReference type="Gene3D" id="3.90.78.10">
    <property type="entry name" value="UDP-N-acetylenolpyruvoylglucosamine reductase, C-terminal domain"/>
    <property type="match status" value="1"/>
</dbReference>
<comment type="function">
    <text evidence="2 16">Cell wall formation.</text>
</comment>
<dbReference type="EC" id="1.3.1.98" evidence="16"/>
<keyword evidence="7 16" id="KW-0285">Flavoprotein</keyword>
<dbReference type="InterPro" id="IPR036318">
    <property type="entry name" value="FAD-bd_PCMH-like_sf"/>
</dbReference>
<evidence type="ECO:0000256" key="4">
    <source>
        <dbReference type="ARBA" id="ARBA00004752"/>
    </source>
</evidence>
<evidence type="ECO:0000256" key="3">
    <source>
        <dbReference type="ARBA" id="ARBA00004496"/>
    </source>
</evidence>
<dbReference type="InterPro" id="IPR011601">
    <property type="entry name" value="MurB_C"/>
</dbReference>
<feature type="active site" evidence="16">
    <location>
        <position position="298"/>
    </location>
</feature>
<comment type="pathway">
    <text evidence="4 16">Cell wall biogenesis; peptidoglycan biosynthesis.</text>
</comment>
<evidence type="ECO:0000256" key="1">
    <source>
        <dbReference type="ARBA" id="ARBA00001974"/>
    </source>
</evidence>
<organism evidence="18 19">
    <name type="scientific">Candidatus Brevifilum fermentans</name>
    <dbReference type="NCBI Taxonomy" id="1986204"/>
    <lineage>
        <taxon>Bacteria</taxon>
        <taxon>Bacillati</taxon>
        <taxon>Chloroflexota</taxon>
        <taxon>Anaerolineae</taxon>
        <taxon>Anaerolineales</taxon>
        <taxon>Anaerolineaceae</taxon>
        <taxon>Candidatus Brevifilum</taxon>
    </lineage>
</organism>
<dbReference type="NCBIfam" id="TIGR00179">
    <property type="entry name" value="murB"/>
    <property type="match status" value="1"/>
</dbReference>
<comment type="similarity">
    <text evidence="16">Belongs to the MurB family.</text>
</comment>
<dbReference type="InterPro" id="IPR006094">
    <property type="entry name" value="Oxid_FAD_bind_N"/>
</dbReference>
<protein>
    <recommendedName>
        <fullName evidence="16">UDP-N-acetylenolpyruvoylglucosamine reductase</fullName>
        <ecNumber evidence="16">1.3.1.98</ecNumber>
    </recommendedName>
    <alternativeName>
        <fullName evidence="16">UDP-N-acetylmuramate dehydrogenase</fullName>
    </alternativeName>
</protein>
<keyword evidence="13 16" id="KW-0131">Cell cycle</keyword>
<feature type="active site" description="Proton donor" evidence="16">
    <location>
        <position position="228"/>
    </location>
</feature>
<dbReference type="Gene3D" id="3.30.43.10">
    <property type="entry name" value="Uridine Diphospho-n-acetylenolpyruvylglucosamine Reductase, domain 2"/>
    <property type="match status" value="1"/>
</dbReference>
<dbReference type="SUPFAM" id="SSF56176">
    <property type="entry name" value="FAD-binding/transporter-associated domain-like"/>
    <property type="match status" value="1"/>
</dbReference>
<evidence type="ECO:0000256" key="8">
    <source>
        <dbReference type="ARBA" id="ARBA00022827"/>
    </source>
</evidence>
<name>A0A1Y6K8A2_9CHLR</name>
<dbReference type="Pfam" id="PF02873">
    <property type="entry name" value="MurB_C"/>
    <property type="match status" value="1"/>
</dbReference>
<dbReference type="Pfam" id="PF01565">
    <property type="entry name" value="FAD_binding_4"/>
    <property type="match status" value="1"/>
</dbReference>
<evidence type="ECO:0000256" key="14">
    <source>
        <dbReference type="ARBA" id="ARBA00023316"/>
    </source>
</evidence>
<dbReference type="PANTHER" id="PTHR21071:SF4">
    <property type="entry name" value="UDP-N-ACETYLENOLPYRUVOYLGLUCOSAMINE REDUCTASE"/>
    <property type="match status" value="1"/>
</dbReference>
<dbReference type="InterPro" id="IPR016169">
    <property type="entry name" value="FAD-bd_PCMH_sub2"/>
</dbReference>
<feature type="domain" description="FAD-binding PCMH-type" evidence="17">
    <location>
        <begin position="31"/>
        <end position="200"/>
    </location>
</feature>
<feature type="active site" evidence="16">
    <location>
        <position position="177"/>
    </location>
</feature>
<dbReference type="Proteomes" id="UP000195514">
    <property type="component" value="Chromosome I"/>
</dbReference>
<evidence type="ECO:0000313" key="18">
    <source>
        <dbReference type="EMBL" id="SMX54819.1"/>
    </source>
</evidence>
<keyword evidence="6 16" id="KW-0132">Cell division</keyword>
<keyword evidence="19" id="KW-1185">Reference proteome</keyword>
<dbReference type="UniPathway" id="UPA00219"/>
<keyword evidence="5 16" id="KW-0963">Cytoplasm</keyword>
<keyword evidence="11 16" id="KW-0573">Peptidoglycan synthesis</keyword>
<dbReference type="NCBIfam" id="NF010480">
    <property type="entry name" value="PRK13905.1"/>
    <property type="match status" value="1"/>
</dbReference>
<keyword evidence="10 16" id="KW-0133">Cell shape</keyword>
<comment type="cofactor">
    <cofactor evidence="1 16">
        <name>FAD</name>
        <dbReference type="ChEBI" id="CHEBI:57692"/>
    </cofactor>
</comment>
<accession>A0A1Y6K8A2</accession>
<dbReference type="InterPro" id="IPR016167">
    <property type="entry name" value="FAD-bd_PCMH_sub1"/>
</dbReference>
<keyword evidence="14 16" id="KW-0961">Cell wall biogenesis/degradation</keyword>
<dbReference type="AlphaFoldDB" id="A0A1Y6K8A2"/>
<dbReference type="GO" id="GO:0051301">
    <property type="term" value="P:cell division"/>
    <property type="evidence" value="ECO:0007669"/>
    <property type="project" value="UniProtKB-KW"/>
</dbReference>
<dbReference type="InterPro" id="IPR016166">
    <property type="entry name" value="FAD-bd_PCMH"/>
</dbReference>
<keyword evidence="8 16" id="KW-0274">FAD</keyword>
<dbReference type="SUPFAM" id="SSF56194">
    <property type="entry name" value="Uridine diphospho-N-Acetylenolpyruvylglucosamine reductase, MurB, C-terminal domain"/>
    <property type="match status" value="1"/>
</dbReference>
<dbReference type="OrthoDB" id="9804753at2"/>
<dbReference type="PROSITE" id="PS51387">
    <property type="entry name" value="FAD_PCMH"/>
    <property type="match status" value="1"/>
</dbReference>
<evidence type="ECO:0000256" key="2">
    <source>
        <dbReference type="ARBA" id="ARBA00003921"/>
    </source>
</evidence>
<dbReference type="HAMAP" id="MF_00037">
    <property type="entry name" value="MurB"/>
    <property type="match status" value="1"/>
</dbReference>
<evidence type="ECO:0000256" key="10">
    <source>
        <dbReference type="ARBA" id="ARBA00022960"/>
    </source>
</evidence>
<dbReference type="GO" id="GO:0008360">
    <property type="term" value="P:regulation of cell shape"/>
    <property type="evidence" value="ECO:0007669"/>
    <property type="project" value="UniProtKB-KW"/>
</dbReference>
<dbReference type="InterPro" id="IPR036635">
    <property type="entry name" value="MurB_C_sf"/>
</dbReference>
<dbReference type="GO" id="GO:0071949">
    <property type="term" value="F:FAD binding"/>
    <property type="evidence" value="ECO:0007669"/>
    <property type="project" value="InterPro"/>
</dbReference>
<evidence type="ECO:0000256" key="5">
    <source>
        <dbReference type="ARBA" id="ARBA00022490"/>
    </source>
</evidence>
<keyword evidence="12 16" id="KW-0560">Oxidoreductase</keyword>
<evidence type="ECO:0000256" key="15">
    <source>
        <dbReference type="ARBA" id="ARBA00048914"/>
    </source>
</evidence>